<keyword evidence="1" id="KW-1185">Reference proteome</keyword>
<accession>A0A915CJ47</accession>
<dbReference type="WBParaSite" id="PgR260_g001_t01">
    <property type="protein sequence ID" value="PgR260_g001_t01"/>
    <property type="gene ID" value="PgR260_g001"/>
</dbReference>
<reference evidence="2" key="1">
    <citation type="submission" date="2022-11" db="UniProtKB">
        <authorList>
            <consortium name="WormBaseParasite"/>
        </authorList>
    </citation>
    <scope>IDENTIFICATION</scope>
</reference>
<organism evidence="1 2">
    <name type="scientific">Parascaris univalens</name>
    <name type="common">Nematode worm</name>
    <dbReference type="NCBI Taxonomy" id="6257"/>
    <lineage>
        <taxon>Eukaryota</taxon>
        <taxon>Metazoa</taxon>
        <taxon>Ecdysozoa</taxon>
        <taxon>Nematoda</taxon>
        <taxon>Chromadorea</taxon>
        <taxon>Rhabditida</taxon>
        <taxon>Spirurina</taxon>
        <taxon>Ascaridomorpha</taxon>
        <taxon>Ascaridoidea</taxon>
        <taxon>Ascarididae</taxon>
        <taxon>Parascaris</taxon>
    </lineage>
</organism>
<evidence type="ECO:0000313" key="2">
    <source>
        <dbReference type="WBParaSite" id="PgR260_g001_t01"/>
    </source>
</evidence>
<dbReference type="AlphaFoldDB" id="A0A915CJ47"/>
<name>A0A915CJ47_PARUN</name>
<protein>
    <submittedName>
        <fullName evidence="2">Uncharacterized protein</fullName>
    </submittedName>
</protein>
<dbReference type="Proteomes" id="UP000887569">
    <property type="component" value="Unplaced"/>
</dbReference>
<evidence type="ECO:0000313" key="1">
    <source>
        <dbReference type="Proteomes" id="UP000887569"/>
    </source>
</evidence>
<proteinExistence type="predicted"/>
<sequence length="53" mass="5977">MAAARKRKQIEPTAEDLSNVEFETSEEVDVAPTFDDMGLREELIRGIYAYGNV</sequence>